<dbReference type="PROSITE" id="PS50043">
    <property type="entry name" value="HTH_LUXR_2"/>
    <property type="match status" value="1"/>
</dbReference>
<gene>
    <name evidence="6" type="ORF">KVG22_16990</name>
</gene>
<dbReference type="InterPro" id="IPR058245">
    <property type="entry name" value="NreC/VraR/RcsB-like_REC"/>
</dbReference>
<dbReference type="SMART" id="SM00448">
    <property type="entry name" value="REC"/>
    <property type="match status" value="1"/>
</dbReference>
<evidence type="ECO:0000259" key="4">
    <source>
        <dbReference type="PROSITE" id="PS50043"/>
    </source>
</evidence>
<dbReference type="Gene3D" id="1.10.10.10">
    <property type="entry name" value="Winged helix-like DNA-binding domain superfamily/Winged helix DNA-binding domain"/>
    <property type="match status" value="1"/>
</dbReference>
<proteinExistence type="predicted"/>
<evidence type="ECO:0000313" key="7">
    <source>
        <dbReference type="Proteomes" id="UP000777661"/>
    </source>
</evidence>
<keyword evidence="1 3" id="KW-0597">Phosphoprotein</keyword>
<dbReference type="InterPro" id="IPR001789">
    <property type="entry name" value="Sig_transdc_resp-reg_receiver"/>
</dbReference>
<evidence type="ECO:0000313" key="6">
    <source>
        <dbReference type="EMBL" id="MBY8918303.1"/>
    </source>
</evidence>
<dbReference type="PROSITE" id="PS50110">
    <property type="entry name" value="RESPONSE_REGULATORY"/>
    <property type="match status" value="1"/>
</dbReference>
<comment type="caution">
    <text evidence="6">The sequence shown here is derived from an EMBL/GenBank/DDBJ whole genome shotgun (WGS) entry which is preliminary data.</text>
</comment>
<dbReference type="InterPro" id="IPR036388">
    <property type="entry name" value="WH-like_DNA-bd_sf"/>
</dbReference>
<dbReference type="InterPro" id="IPR000792">
    <property type="entry name" value="Tscrpt_reg_LuxR_C"/>
</dbReference>
<sequence>MRHDRIIIADDHPVFRDGLARLIQRQQPEAEIQQAATVEEVLTLASKEPTPDTFILDLMFTTGNLEASLPTLRQRFSRASIIVVSMIDDMETAKRVMSAGADGFICKSLPPHEIMAAVAAVRDGDMVLQLAASGLPIGETDAPLRGLTQRQIDVLRLLACGLSNKEIGLRLDISPFTVRIHVSAVLKALSVTTRAGAAAKAIALGLDQSP</sequence>
<dbReference type="SUPFAM" id="SSF46894">
    <property type="entry name" value="C-terminal effector domain of the bipartite response regulators"/>
    <property type="match status" value="1"/>
</dbReference>
<dbReference type="Pfam" id="PF00196">
    <property type="entry name" value="GerE"/>
    <property type="match status" value="1"/>
</dbReference>
<dbReference type="CDD" id="cd17535">
    <property type="entry name" value="REC_NarL-like"/>
    <property type="match status" value="1"/>
</dbReference>
<evidence type="ECO:0000256" key="2">
    <source>
        <dbReference type="ARBA" id="ARBA00023125"/>
    </source>
</evidence>
<feature type="modified residue" description="4-aspartylphosphate" evidence="3">
    <location>
        <position position="57"/>
    </location>
</feature>
<dbReference type="CDD" id="cd06170">
    <property type="entry name" value="LuxR_C_like"/>
    <property type="match status" value="1"/>
</dbReference>
<dbReference type="InterPro" id="IPR011006">
    <property type="entry name" value="CheY-like_superfamily"/>
</dbReference>
<protein>
    <submittedName>
        <fullName evidence="6">Response regulator transcription factor</fullName>
    </submittedName>
</protein>
<keyword evidence="7" id="KW-1185">Reference proteome</keyword>
<feature type="domain" description="HTH luxR-type" evidence="4">
    <location>
        <begin position="140"/>
        <end position="205"/>
    </location>
</feature>
<evidence type="ECO:0000259" key="5">
    <source>
        <dbReference type="PROSITE" id="PS50110"/>
    </source>
</evidence>
<dbReference type="RefSeq" id="WP_223004977.1">
    <property type="nucleotide sequence ID" value="NZ_CBDDPV010000002.1"/>
</dbReference>
<dbReference type="Proteomes" id="UP000777661">
    <property type="component" value="Unassembled WGS sequence"/>
</dbReference>
<evidence type="ECO:0000256" key="1">
    <source>
        <dbReference type="ARBA" id="ARBA00022553"/>
    </source>
</evidence>
<accession>A0ABS7RBL3</accession>
<feature type="domain" description="Response regulatory" evidence="5">
    <location>
        <begin position="5"/>
        <end position="122"/>
    </location>
</feature>
<dbReference type="InterPro" id="IPR016032">
    <property type="entry name" value="Sig_transdc_resp-reg_C-effctor"/>
</dbReference>
<dbReference type="SUPFAM" id="SSF52172">
    <property type="entry name" value="CheY-like"/>
    <property type="match status" value="1"/>
</dbReference>
<name>A0ABS7RBL3_9HYPH</name>
<reference evidence="6 7" key="1">
    <citation type="submission" date="2021-06" db="EMBL/GenBank/DDBJ databases">
        <title>Nitratireductor porphyridii sp. nov., isolated from a small marine red alga, Porphyridium purpureum in South Korea.</title>
        <authorList>
            <person name="Kim K.H."/>
            <person name="Kristyanto S."/>
            <person name="Jeon C.O."/>
        </authorList>
    </citation>
    <scope>NUCLEOTIDE SEQUENCE [LARGE SCALE GENOMIC DNA]</scope>
    <source>
        <strain evidence="6 7">R6</strain>
    </source>
</reference>
<organism evidence="6 7">
    <name type="scientific">Nitratireductor rhodophyticola</name>
    <dbReference type="NCBI Taxonomy" id="2854036"/>
    <lineage>
        <taxon>Bacteria</taxon>
        <taxon>Pseudomonadati</taxon>
        <taxon>Pseudomonadota</taxon>
        <taxon>Alphaproteobacteria</taxon>
        <taxon>Hyphomicrobiales</taxon>
        <taxon>Phyllobacteriaceae</taxon>
        <taxon>Nitratireductor</taxon>
    </lineage>
</organism>
<dbReference type="EMBL" id="JAHSQO010000005">
    <property type="protein sequence ID" value="MBY8918303.1"/>
    <property type="molecule type" value="Genomic_DNA"/>
</dbReference>
<dbReference type="Gene3D" id="3.40.50.2300">
    <property type="match status" value="1"/>
</dbReference>
<dbReference type="PRINTS" id="PR00038">
    <property type="entry name" value="HTHLUXR"/>
</dbReference>
<evidence type="ECO:0000256" key="3">
    <source>
        <dbReference type="PROSITE-ProRule" id="PRU00169"/>
    </source>
</evidence>
<dbReference type="SMART" id="SM00421">
    <property type="entry name" value="HTH_LUXR"/>
    <property type="match status" value="1"/>
</dbReference>
<dbReference type="Pfam" id="PF00072">
    <property type="entry name" value="Response_reg"/>
    <property type="match status" value="1"/>
</dbReference>
<keyword evidence="2" id="KW-0238">DNA-binding</keyword>
<dbReference type="InterPro" id="IPR051015">
    <property type="entry name" value="EvgA-like"/>
</dbReference>
<dbReference type="PANTHER" id="PTHR45566">
    <property type="entry name" value="HTH-TYPE TRANSCRIPTIONAL REGULATOR YHJB-RELATED"/>
    <property type="match status" value="1"/>
</dbReference>
<dbReference type="PANTHER" id="PTHR45566:SF2">
    <property type="entry name" value="NARL SUBFAMILY"/>
    <property type="match status" value="1"/>
</dbReference>